<gene>
    <name evidence="1" type="ORF">HMPREF0557_00780</name>
</gene>
<accession>A0AB72ZBG6</accession>
<sequence length="188" mass="22238">MKFRKGDKVEFIYRNKKSTGVINGVYPGTQEVSIKQSDSPVDLLFSNKFIVKIEEQERLVVSQCVADWYEDNKDKLDYSIWKYIRNWEYHEEDGFFNFMNDNDSKSIETLNKMRNGYEVEKEPLYYVKLIDQATGYLNVRNDGRRSMSNSVQNEIFKTKFTESEIKAMDKGEVYWLLNEPVDEVDVKA</sequence>
<dbReference type="AlphaFoldDB" id="A0AB72ZBG6"/>
<comment type="caution">
    <text evidence="1">The sequence shown here is derived from an EMBL/GenBank/DDBJ whole genome shotgun (WGS) entry which is preliminary data.</text>
</comment>
<protein>
    <recommendedName>
        <fullName evidence="3">DUF1642 domain-containing protein</fullName>
    </recommendedName>
</protein>
<dbReference type="InterPro" id="IPR012865">
    <property type="entry name" value="DUF1642"/>
</dbReference>
<evidence type="ECO:0008006" key="3">
    <source>
        <dbReference type="Google" id="ProtNLM"/>
    </source>
</evidence>
<evidence type="ECO:0000313" key="2">
    <source>
        <dbReference type="Proteomes" id="UP000003597"/>
    </source>
</evidence>
<dbReference type="EMBL" id="AGCN01000014">
    <property type="protein sequence ID" value="EHN62225.1"/>
    <property type="molecule type" value="Genomic_DNA"/>
</dbReference>
<dbReference type="Proteomes" id="UP000003597">
    <property type="component" value="Unassembled WGS sequence"/>
</dbReference>
<dbReference type="RefSeq" id="WP_003769975.1">
    <property type="nucleotide sequence ID" value="NZ_JH556646.1"/>
</dbReference>
<evidence type="ECO:0000313" key="1">
    <source>
        <dbReference type="EMBL" id="EHN62225.1"/>
    </source>
</evidence>
<keyword evidence="2" id="KW-1185">Reference proteome</keyword>
<organism evidence="1 2">
    <name type="scientific">Listeria innocua ATCC 33091</name>
    <dbReference type="NCBI Taxonomy" id="1002366"/>
    <lineage>
        <taxon>Bacteria</taxon>
        <taxon>Bacillati</taxon>
        <taxon>Bacillota</taxon>
        <taxon>Bacilli</taxon>
        <taxon>Bacillales</taxon>
        <taxon>Listeriaceae</taxon>
        <taxon>Listeria</taxon>
    </lineage>
</organism>
<proteinExistence type="predicted"/>
<dbReference type="Pfam" id="PF07852">
    <property type="entry name" value="DUF1642"/>
    <property type="match status" value="1"/>
</dbReference>
<reference evidence="1 2" key="1">
    <citation type="submission" date="2011-08" db="EMBL/GenBank/DDBJ databases">
        <authorList>
            <person name="Weinstock G."/>
            <person name="Sodergren E."/>
            <person name="Clifton S."/>
            <person name="Fulton L."/>
            <person name="Fulton B."/>
            <person name="Courtney L."/>
            <person name="Fronick C."/>
            <person name="Harrison M."/>
            <person name="Strong C."/>
            <person name="Farmer C."/>
            <person name="Delahaunty K."/>
            <person name="Markovic C."/>
            <person name="Hall O."/>
            <person name="Minx P."/>
            <person name="Tomlinson C."/>
            <person name="Mitreva M."/>
            <person name="Hou S."/>
            <person name="Chen J."/>
            <person name="Wollam A."/>
            <person name="Pepin K.H."/>
            <person name="Johnson M."/>
            <person name="Bhonagiri V."/>
            <person name="Zhang X."/>
            <person name="Suruliraj S."/>
            <person name="Warren W."/>
            <person name="Chinwalla A."/>
            <person name="Mardis E.R."/>
            <person name="Wilson R.K."/>
        </authorList>
    </citation>
    <scope>NUCLEOTIDE SEQUENCE [LARGE SCALE GENOMIC DNA]</scope>
    <source>
        <strain evidence="1 2">ATCC 33091</strain>
    </source>
</reference>
<name>A0AB72ZBG6_LISIO</name>